<comment type="similarity">
    <text evidence="3">Belongs to the ZapB family.</text>
</comment>
<dbReference type="GO" id="GO:0005737">
    <property type="term" value="C:cytoplasm"/>
    <property type="evidence" value="ECO:0007669"/>
    <property type="project" value="UniProtKB-SubCell"/>
</dbReference>
<sequence length="130" mass="15059">MPWKGTPATCEKNRRIFRQYRAGRRILQRAGLFVPRASGYAGFTRLNRSLWGIAIEHTGMHMSLEVLEQLESKVQSAVDNISLLKMELDELKEQNSKLQDENHQLRNEHVAWQERLRALLGKMDQMGDAI</sequence>
<evidence type="ECO:0000313" key="6">
    <source>
        <dbReference type="Proteomes" id="UP000297720"/>
    </source>
</evidence>
<dbReference type="Proteomes" id="UP000297720">
    <property type="component" value="Unassembled WGS sequence"/>
</dbReference>
<proteinExistence type="inferred from homology"/>
<dbReference type="EMBL" id="QORK01000045">
    <property type="protein sequence ID" value="TFF75914.1"/>
    <property type="molecule type" value="Genomic_DNA"/>
</dbReference>
<comment type="subunit">
    <text evidence="3">Homodimer. The ends of the coiled-coil dimer bind to each other, forming polymers. Interacts with FtsZ.</text>
</comment>
<dbReference type="EMBL" id="QORL01000045">
    <property type="protein sequence ID" value="TFF72428.1"/>
    <property type="molecule type" value="Genomic_DNA"/>
</dbReference>
<keyword evidence="6" id="KW-1185">Reference proteome</keyword>
<comment type="caution">
    <text evidence="5">The sequence shown here is derived from an EMBL/GenBank/DDBJ whole genome shotgun (WGS) entry which is preliminary data.</text>
</comment>
<comment type="function">
    <text evidence="3">Non-essential, abundant cell division factor that is required for proper Z-ring formation. It is recruited early to the divisome by direct interaction with FtsZ, stimulating Z-ring assembly and thereby promoting cell division earlier in the cell cycle. Its recruitment to the Z-ring requires functional FtsA or ZipA.</text>
</comment>
<organism evidence="5 7">
    <name type="scientific">Aeromonas taiwanensis</name>
    <dbReference type="NCBI Taxonomy" id="633417"/>
    <lineage>
        <taxon>Bacteria</taxon>
        <taxon>Pseudomonadati</taxon>
        <taxon>Pseudomonadota</taxon>
        <taxon>Gammaproteobacteria</taxon>
        <taxon>Aeromonadales</taxon>
        <taxon>Aeromonadaceae</taxon>
        <taxon>Aeromonas</taxon>
    </lineage>
</organism>
<evidence type="ECO:0000256" key="3">
    <source>
        <dbReference type="HAMAP-Rule" id="MF_01196"/>
    </source>
</evidence>
<dbReference type="AlphaFoldDB" id="A0A5F0K767"/>
<dbReference type="InterPro" id="IPR009252">
    <property type="entry name" value="Cell_div_ZapB"/>
</dbReference>
<dbReference type="Gene3D" id="1.20.5.340">
    <property type="match status" value="1"/>
</dbReference>
<evidence type="ECO:0000313" key="5">
    <source>
        <dbReference type="EMBL" id="TFF75914.1"/>
    </source>
</evidence>
<keyword evidence="3" id="KW-0131">Cell cycle</keyword>
<dbReference type="Pfam" id="PF06005">
    <property type="entry name" value="ZapB"/>
    <property type="match status" value="1"/>
</dbReference>
<evidence type="ECO:0000313" key="7">
    <source>
        <dbReference type="Proteomes" id="UP000297914"/>
    </source>
</evidence>
<keyword evidence="3" id="KW-0963">Cytoplasm</keyword>
<evidence type="ECO:0000256" key="1">
    <source>
        <dbReference type="ARBA" id="ARBA00023054"/>
    </source>
</evidence>
<dbReference type="GO" id="GO:0000917">
    <property type="term" value="P:division septum assembly"/>
    <property type="evidence" value="ECO:0007669"/>
    <property type="project" value="UniProtKB-KW"/>
</dbReference>
<keyword evidence="2 3" id="KW-0717">Septation</keyword>
<dbReference type="Proteomes" id="UP000297914">
    <property type="component" value="Unassembled WGS sequence"/>
</dbReference>
<dbReference type="HAMAP" id="MF_01196">
    <property type="entry name" value="ZapB"/>
    <property type="match status" value="1"/>
</dbReference>
<feature type="coiled-coil region" evidence="3">
    <location>
        <begin position="67"/>
        <end position="115"/>
    </location>
</feature>
<evidence type="ECO:0000313" key="4">
    <source>
        <dbReference type="EMBL" id="TFF72428.1"/>
    </source>
</evidence>
<protein>
    <recommendedName>
        <fullName evidence="3">Cell division protein ZapB</fullName>
    </recommendedName>
</protein>
<evidence type="ECO:0000256" key="2">
    <source>
        <dbReference type="ARBA" id="ARBA00023210"/>
    </source>
</evidence>
<dbReference type="OrthoDB" id="6554593at2"/>
<keyword evidence="1 3" id="KW-0175">Coiled coil</keyword>
<dbReference type="GO" id="GO:0043093">
    <property type="term" value="P:FtsZ-dependent cytokinesis"/>
    <property type="evidence" value="ECO:0007669"/>
    <property type="project" value="UniProtKB-UniRule"/>
</dbReference>
<gene>
    <name evidence="3" type="primary">zapB</name>
    <name evidence="4" type="ORF">DRM93_17500</name>
    <name evidence="5" type="ORF">DRM94_17500</name>
</gene>
<name>A0A5F0K767_9GAMM</name>
<accession>A0A5F0K767</accession>
<keyword evidence="3 5" id="KW-0132">Cell division</keyword>
<comment type="subcellular location">
    <subcellularLocation>
        <location evidence="3">Cytoplasm</location>
    </subcellularLocation>
    <text evidence="3">Localizes to the septum at mid-cell, in a FtsZ-like pattern.</text>
</comment>
<reference evidence="5 7" key="1">
    <citation type="submission" date="2018-06" db="EMBL/GenBank/DDBJ databases">
        <title>Occurrence of a novel blaKPC-2- and qnrS2- harbouring IncP6 plasmid from Aeromonas taiwanensis isolates recovered from the river sediments.</title>
        <authorList>
            <person name="Zheng B."/>
            <person name="Yu X."/>
            <person name="Xiao Y."/>
        </authorList>
    </citation>
    <scope>NUCLEOTIDE SEQUENCE [LARGE SCALE GENOMIC DNA]</scope>
    <source>
        <strain evidence="4 6">1713</strain>
        <strain evidence="5 7">198</strain>
    </source>
</reference>